<organism evidence="8 9">
    <name type="scientific">Loxostege sticticalis</name>
    <name type="common">Beet webworm moth</name>
    <dbReference type="NCBI Taxonomy" id="481309"/>
    <lineage>
        <taxon>Eukaryota</taxon>
        <taxon>Metazoa</taxon>
        <taxon>Ecdysozoa</taxon>
        <taxon>Arthropoda</taxon>
        <taxon>Hexapoda</taxon>
        <taxon>Insecta</taxon>
        <taxon>Pterygota</taxon>
        <taxon>Neoptera</taxon>
        <taxon>Endopterygota</taxon>
        <taxon>Lepidoptera</taxon>
        <taxon>Glossata</taxon>
        <taxon>Ditrysia</taxon>
        <taxon>Pyraloidea</taxon>
        <taxon>Crambidae</taxon>
        <taxon>Pyraustinae</taxon>
        <taxon>Loxostege</taxon>
    </lineage>
</organism>
<keyword evidence="3" id="KW-0677">Repeat</keyword>
<keyword evidence="2" id="KW-0732">Signal</keyword>
<dbReference type="PANTHER" id="PTHR23301">
    <property type="entry name" value="CHITIN BINDING PERITROPHIN-A"/>
    <property type="match status" value="1"/>
</dbReference>
<evidence type="ECO:0000256" key="2">
    <source>
        <dbReference type="ARBA" id="ARBA00022729"/>
    </source>
</evidence>
<dbReference type="PROSITE" id="PS50940">
    <property type="entry name" value="CHIT_BIND_II"/>
    <property type="match status" value="2"/>
</dbReference>
<accession>A0ABR3I5L3</accession>
<feature type="compositionally biased region" description="Polar residues" evidence="6">
    <location>
        <begin position="1696"/>
        <end position="1714"/>
    </location>
</feature>
<dbReference type="Proteomes" id="UP001549920">
    <property type="component" value="Unassembled WGS sequence"/>
</dbReference>
<feature type="region of interest" description="Disordered" evidence="6">
    <location>
        <begin position="1696"/>
        <end position="1737"/>
    </location>
</feature>
<feature type="compositionally biased region" description="Polar residues" evidence="6">
    <location>
        <begin position="1412"/>
        <end position="1425"/>
    </location>
</feature>
<name>A0ABR3I5L3_LOXSC</name>
<evidence type="ECO:0000313" key="8">
    <source>
        <dbReference type="EMBL" id="KAL0884097.1"/>
    </source>
</evidence>
<evidence type="ECO:0000313" key="9">
    <source>
        <dbReference type="Proteomes" id="UP001549920"/>
    </source>
</evidence>
<evidence type="ECO:0000256" key="3">
    <source>
        <dbReference type="ARBA" id="ARBA00022737"/>
    </source>
</evidence>
<keyword evidence="9" id="KW-1185">Reference proteome</keyword>
<feature type="region of interest" description="Disordered" evidence="6">
    <location>
        <begin position="1444"/>
        <end position="1476"/>
    </location>
</feature>
<evidence type="ECO:0000256" key="1">
    <source>
        <dbReference type="ARBA" id="ARBA00022669"/>
    </source>
</evidence>
<feature type="domain" description="Chitin-binding type-2" evidence="7">
    <location>
        <begin position="1734"/>
        <end position="1791"/>
    </location>
</feature>
<dbReference type="EMBL" id="JBEUOH010000008">
    <property type="protein sequence ID" value="KAL0884097.1"/>
    <property type="molecule type" value="Genomic_DNA"/>
</dbReference>
<keyword evidence="4" id="KW-1015">Disulfide bond</keyword>
<dbReference type="InterPro" id="IPR002557">
    <property type="entry name" value="Chitin-bd_dom"/>
</dbReference>
<feature type="compositionally biased region" description="Basic and acidic residues" evidence="6">
    <location>
        <begin position="1715"/>
        <end position="1737"/>
    </location>
</feature>
<feature type="compositionally biased region" description="Basic and acidic residues" evidence="6">
    <location>
        <begin position="1461"/>
        <end position="1472"/>
    </location>
</feature>
<dbReference type="InterPro" id="IPR051940">
    <property type="entry name" value="Chitin_bind-dev_reg"/>
</dbReference>
<feature type="region of interest" description="Disordered" evidence="6">
    <location>
        <begin position="1394"/>
        <end position="1431"/>
    </location>
</feature>
<sequence>MICVDLGGGVSSTIDNFMIPCPPSTECQKTNHFECEFPRSTTIPPITETSVPSELGPSEISTVADTSFISTTTEGVISEVEPTDRTWNTVSITTLQEDSVTTNNTVTEWAIIENTTTSDYANVGYTFTTVQEEITSNTNIIDTSTPSDIGSFVTETFTPLYTVAMSTFNDLTVTTEKIENITTADATSLLEYSNGTTTYEPVLNQSATDTSIVNDTTDSFTTELYISTISEFASTINESSMVEKHLSMANNTFDNNLTQNTIQESIDTTVGTSTTVANIDSTNTYAPITETFTEAIEIITETVDNVATIGLTITSNGENISDQNITTTEEITYDITKSTDDASHATESVPYTMPNNINNNTDIVFTTSTVETTTSSVLTAETVNILDQETSRFTFDGLPISEITTESNIPKDITTIVSVTEPVSTQYTISEINDKNQSSIIGVTSNEITPLITTQTPINTYTVPNEEIFTSNDQMTVNTVNASDVTISEINETTKDFTESDFQKITTEETSSKFSINPEINDNSTPSTVGTDDKYTFTGFTEDVNDLMTSTISPLSGSGIIDSIKETIIGETTTETLDIKTARTVSGVTQYLSNNNSEITNLSDSTKEGFNPVFVTESYKITDNSFTTTNSIDNSLISNDTFLISSVSGGEITNSVNEKIVVEVSTDSFDITQNTVTDSTQNVSNQNTLIHNVPESTKESTITMFTTESYKMTDSSFDIKSDTTSFMVNDKPSISPVSGSELVDSIIETVVGETTTESVDIKSSSTLTDLNQNTVIINVADSIQYSTNPIYVTESSNMTTDSFTTINFDNSFSINDTSTMSPFFGSKIIDSVKDTVFGETTTTETQHIEIGSTITGSIQNVSKQDAVILNASDNTKDNTITNSMLITESNNIADNSLTTTSLDKSLGINDTSTMKPFSKTEIFDSVLETIIGEVATESLDIKTGNTETDSTQNVSDQNTLLQKTTLPIVSDSSTNTQFATESYKMSDNSFTLKSSENSLNYQDQTSLTESSTTVFQHNSFTAPIAANFEATLYKIDTYTEQDNRNISESEKLSSEMSSTFGGDHHANLTEKLNANTMLKNVPEEIIIDFNENPIDSANKDYQKEFPASVSQVTTESNQNQYNLSNYPSGHINKDIQSLDYLKPQFVTVKKQYVTEGILSNQNQGENVEASSTNKTGVGFNGSKFVSTINDGSSNQAMVLNQKFDSAAQTSETNTINNTNVFSVDSQATLMPNDGAIKQSLVLDQNLSQNAEAKETNTVNEMLTTKVTNDNSFKQPLTNNNEKLDETTELSIGTSLSKPIRANSLSENTYLPSDSPISEFADENVQNKLEDVAVEPQTLQKTDEVTITTSTDQKKIQNAEAKETNTANKIFMTKATEIPDVVSLKQPLTNGEELGKTTELNIGKSVSKPKGDNNLSENTNLSSDSPISKFPEENVHNNVENVAKKQQTLQKTDEATITTSTDQKESPNAEAKETNTVYKKSMTNVEELDKTTELNIRKFVSKADSNLSENPNLSSDSQISENPENVQSKSGNVAVEQQTLKNTDDVTITASTESTVKYSTQNANTDSVYRFIKEQKLPESFCSTRNRGRYADREDCTKFYICIGKAEPIVGKCPSNTVFSEIKKQCTKNHSHCVRENEFKCLSEGRFSDILKNYAYYICIKRHNHFYRFKFQCQNGYYLNKLSVRCAKQLEKINQSSTSVDNSNSEKSVSEGISQETKKSENNKDSKRENKSGEEFECKKEGKFADPNNCRKFYVCTKTKKSEFRMRRKSCDSDELFHKDKKKCVDADSYEC</sequence>
<dbReference type="SUPFAM" id="SSF57625">
    <property type="entry name" value="Invertebrate chitin-binding proteins"/>
    <property type="match status" value="2"/>
</dbReference>
<comment type="caution">
    <text evidence="8">The sequence shown here is derived from an EMBL/GenBank/DDBJ whole genome shotgun (WGS) entry which is preliminary data.</text>
</comment>
<evidence type="ECO:0000259" key="7">
    <source>
        <dbReference type="PROSITE" id="PS50940"/>
    </source>
</evidence>
<proteinExistence type="predicted"/>
<evidence type="ECO:0000256" key="5">
    <source>
        <dbReference type="ARBA" id="ARBA00023180"/>
    </source>
</evidence>
<dbReference type="Gene3D" id="2.170.140.10">
    <property type="entry name" value="Chitin binding domain"/>
    <property type="match status" value="2"/>
</dbReference>
<dbReference type="Pfam" id="PF01607">
    <property type="entry name" value="CBM_14"/>
    <property type="match status" value="2"/>
</dbReference>
<feature type="region of interest" description="Disordered" evidence="6">
    <location>
        <begin position="1503"/>
        <end position="1531"/>
    </location>
</feature>
<dbReference type="InterPro" id="IPR036508">
    <property type="entry name" value="Chitin-bd_dom_sf"/>
</dbReference>
<dbReference type="PANTHER" id="PTHR23301:SF106">
    <property type="entry name" value="CHITIN-BINDING TYPE-2 DOMAIN-CONTAINING PROTEIN-RELATED"/>
    <property type="match status" value="1"/>
</dbReference>
<dbReference type="SMART" id="SM00494">
    <property type="entry name" value="ChtBD2"/>
    <property type="match status" value="3"/>
</dbReference>
<feature type="compositionally biased region" description="Polar residues" evidence="6">
    <location>
        <begin position="1444"/>
        <end position="1460"/>
    </location>
</feature>
<evidence type="ECO:0000256" key="6">
    <source>
        <dbReference type="SAM" id="MobiDB-lite"/>
    </source>
</evidence>
<gene>
    <name evidence="8" type="ORF">ABMA27_016116</name>
</gene>
<evidence type="ECO:0000256" key="4">
    <source>
        <dbReference type="ARBA" id="ARBA00023157"/>
    </source>
</evidence>
<feature type="domain" description="Chitin-binding type-2" evidence="7">
    <location>
        <begin position="1578"/>
        <end position="1634"/>
    </location>
</feature>
<reference evidence="8 9" key="1">
    <citation type="submission" date="2024-06" db="EMBL/GenBank/DDBJ databases">
        <title>A chromosome-level genome assembly of beet webworm, Loxostege sticticalis.</title>
        <authorList>
            <person name="Zhang Y."/>
        </authorList>
    </citation>
    <scope>NUCLEOTIDE SEQUENCE [LARGE SCALE GENOMIC DNA]</scope>
    <source>
        <strain evidence="8">AQ026</strain>
        <tissue evidence="8">Whole body</tissue>
    </source>
</reference>
<keyword evidence="1" id="KW-0147">Chitin-binding</keyword>
<protein>
    <recommendedName>
        <fullName evidence="7">Chitin-binding type-2 domain-containing protein</fullName>
    </recommendedName>
</protein>
<keyword evidence="5" id="KW-0325">Glycoprotein</keyword>